<feature type="compositionally biased region" description="Basic residues" evidence="1">
    <location>
        <begin position="134"/>
        <end position="143"/>
    </location>
</feature>
<comment type="caution">
    <text evidence="2">The sequence shown here is derived from an EMBL/GenBank/DDBJ whole genome shotgun (WGS) entry which is preliminary data.</text>
</comment>
<proteinExistence type="predicted"/>
<feature type="region of interest" description="Disordered" evidence="1">
    <location>
        <begin position="87"/>
        <end position="107"/>
    </location>
</feature>
<sequence>MNGAAATGAPTARPVFADVQATGRTLRLEPGVGRHVEGLAVAGVRSRRMPRPGGIALWLRAIHSAPFAGKMAGGFHAPRGARRTARAVHGAGRGRPARQAGAVRTQRRRIDRVAVCRDASGGRRRHRRCRAAYVRRRRHRREHRAGAPGVSGHGPAQPPGPLPRGRGFGVLGLERHLADPRFPPLEHR</sequence>
<evidence type="ECO:0000313" key="2">
    <source>
        <dbReference type="EMBL" id="KAG1287975.1"/>
    </source>
</evidence>
<feature type="compositionally biased region" description="Basic and acidic residues" evidence="1">
    <location>
        <begin position="173"/>
        <end position="188"/>
    </location>
</feature>
<evidence type="ECO:0000313" key="3">
    <source>
        <dbReference type="Proteomes" id="UP000716291"/>
    </source>
</evidence>
<dbReference type="AlphaFoldDB" id="A0A9P7BJT6"/>
<reference evidence="2" key="1">
    <citation type="journal article" date="2020" name="Microb. Genom.">
        <title>Genetic diversity of clinical and environmental Mucorales isolates obtained from an investigation of mucormycosis cases among solid organ transplant recipients.</title>
        <authorList>
            <person name="Nguyen M.H."/>
            <person name="Kaul D."/>
            <person name="Muto C."/>
            <person name="Cheng S.J."/>
            <person name="Richter R.A."/>
            <person name="Bruno V.M."/>
            <person name="Liu G."/>
            <person name="Beyhan S."/>
            <person name="Sundermann A.J."/>
            <person name="Mounaud S."/>
            <person name="Pasculle A.W."/>
            <person name="Nierman W.C."/>
            <person name="Driscoll E."/>
            <person name="Cumbie R."/>
            <person name="Clancy C.J."/>
            <person name="Dupont C.L."/>
        </authorList>
    </citation>
    <scope>NUCLEOTIDE SEQUENCE</scope>
    <source>
        <strain evidence="2">GL11</strain>
    </source>
</reference>
<name>A0A9P7BJT6_RHIOR</name>
<evidence type="ECO:0000256" key="1">
    <source>
        <dbReference type="SAM" id="MobiDB-lite"/>
    </source>
</evidence>
<keyword evidence="3" id="KW-1185">Reference proteome</keyword>
<gene>
    <name evidence="2" type="ORF">G6F64_014116</name>
</gene>
<organism evidence="2 3">
    <name type="scientific">Rhizopus oryzae</name>
    <name type="common">Mucormycosis agent</name>
    <name type="synonym">Rhizopus arrhizus var. delemar</name>
    <dbReference type="NCBI Taxonomy" id="64495"/>
    <lineage>
        <taxon>Eukaryota</taxon>
        <taxon>Fungi</taxon>
        <taxon>Fungi incertae sedis</taxon>
        <taxon>Mucoromycota</taxon>
        <taxon>Mucoromycotina</taxon>
        <taxon>Mucoromycetes</taxon>
        <taxon>Mucorales</taxon>
        <taxon>Mucorineae</taxon>
        <taxon>Rhizopodaceae</taxon>
        <taxon>Rhizopus</taxon>
    </lineage>
</organism>
<dbReference type="Proteomes" id="UP000716291">
    <property type="component" value="Unassembled WGS sequence"/>
</dbReference>
<dbReference type="EMBL" id="JAANQT010007275">
    <property type="protein sequence ID" value="KAG1287975.1"/>
    <property type="molecule type" value="Genomic_DNA"/>
</dbReference>
<protein>
    <submittedName>
        <fullName evidence="2">Uncharacterized protein</fullName>
    </submittedName>
</protein>
<feature type="region of interest" description="Disordered" evidence="1">
    <location>
        <begin position="134"/>
        <end position="188"/>
    </location>
</feature>
<accession>A0A9P7BJT6</accession>